<accession>A0AAW1M8W0</accession>
<dbReference type="AlphaFoldDB" id="A0AAW1M8W0"/>
<feature type="compositionally biased region" description="Polar residues" evidence="1">
    <location>
        <begin position="66"/>
        <end position="85"/>
    </location>
</feature>
<sequence length="123" mass="13665">MTNFKPDAMLTLRINGNMESSPQKHDALNYDILISDKTQRKHIDQLLPYTGVVQKSKMDLPELSDTVPNSIQESKSEQPNTSSAETCEVIEFSATNKSITGKSWPDVKAEQPGTSALILRRST</sequence>
<organism evidence="2 3">
    <name type="scientific">Popillia japonica</name>
    <name type="common">Japanese beetle</name>
    <dbReference type="NCBI Taxonomy" id="7064"/>
    <lineage>
        <taxon>Eukaryota</taxon>
        <taxon>Metazoa</taxon>
        <taxon>Ecdysozoa</taxon>
        <taxon>Arthropoda</taxon>
        <taxon>Hexapoda</taxon>
        <taxon>Insecta</taxon>
        <taxon>Pterygota</taxon>
        <taxon>Neoptera</taxon>
        <taxon>Endopterygota</taxon>
        <taxon>Coleoptera</taxon>
        <taxon>Polyphaga</taxon>
        <taxon>Scarabaeiformia</taxon>
        <taxon>Scarabaeidae</taxon>
        <taxon>Rutelinae</taxon>
        <taxon>Popillia</taxon>
    </lineage>
</organism>
<evidence type="ECO:0000313" key="3">
    <source>
        <dbReference type="Proteomes" id="UP001458880"/>
    </source>
</evidence>
<keyword evidence="3" id="KW-1185">Reference proteome</keyword>
<evidence type="ECO:0000313" key="2">
    <source>
        <dbReference type="EMBL" id="KAK9743630.1"/>
    </source>
</evidence>
<proteinExistence type="predicted"/>
<feature type="region of interest" description="Disordered" evidence="1">
    <location>
        <begin position="63"/>
        <end position="85"/>
    </location>
</feature>
<comment type="caution">
    <text evidence="2">The sequence shown here is derived from an EMBL/GenBank/DDBJ whole genome shotgun (WGS) entry which is preliminary data.</text>
</comment>
<evidence type="ECO:0000256" key="1">
    <source>
        <dbReference type="SAM" id="MobiDB-lite"/>
    </source>
</evidence>
<dbReference type="EMBL" id="JASPKY010000067">
    <property type="protein sequence ID" value="KAK9743630.1"/>
    <property type="molecule type" value="Genomic_DNA"/>
</dbReference>
<gene>
    <name evidence="2" type="ORF">QE152_g8428</name>
</gene>
<name>A0AAW1M8W0_POPJA</name>
<protein>
    <submittedName>
        <fullName evidence="2">Uncharacterized protein</fullName>
    </submittedName>
</protein>
<feature type="region of interest" description="Disordered" evidence="1">
    <location>
        <begin position="101"/>
        <end position="123"/>
    </location>
</feature>
<reference evidence="2 3" key="1">
    <citation type="journal article" date="2024" name="BMC Genomics">
        <title>De novo assembly and annotation of Popillia japonica's genome with initial clues to its potential as an invasive pest.</title>
        <authorList>
            <person name="Cucini C."/>
            <person name="Boschi S."/>
            <person name="Funari R."/>
            <person name="Cardaioli E."/>
            <person name="Iannotti N."/>
            <person name="Marturano G."/>
            <person name="Paoli F."/>
            <person name="Bruttini M."/>
            <person name="Carapelli A."/>
            <person name="Frati F."/>
            <person name="Nardi F."/>
        </authorList>
    </citation>
    <scope>NUCLEOTIDE SEQUENCE [LARGE SCALE GENOMIC DNA]</scope>
    <source>
        <strain evidence="2">DMR45628</strain>
    </source>
</reference>
<dbReference type="Proteomes" id="UP001458880">
    <property type="component" value="Unassembled WGS sequence"/>
</dbReference>